<dbReference type="PROSITE" id="PS50026">
    <property type="entry name" value="EGF_3"/>
    <property type="match status" value="1"/>
</dbReference>
<dbReference type="SUPFAM" id="SSF51316">
    <property type="entry name" value="Mss4-like"/>
    <property type="match status" value="1"/>
</dbReference>
<feature type="domain" description="EGF-like" evidence="5">
    <location>
        <begin position="487"/>
        <end position="519"/>
    </location>
</feature>
<dbReference type="InterPro" id="IPR011057">
    <property type="entry name" value="Mss4-like_sf"/>
</dbReference>
<evidence type="ECO:0000256" key="3">
    <source>
        <dbReference type="PROSITE-ProRule" id="PRU00076"/>
    </source>
</evidence>
<evidence type="ECO:0000313" key="7">
    <source>
        <dbReference type="EMBL" id="TXC11203.1"/>
    </source>
</evidence>
<evidence type="ECO:0000313" key="8">
    <source>
        <dbReference type="Proteomes" id="UP000321331"/>
    </source>
</evidence>
<dbReference type="PANTHER" id="PTHR14949">
    <property type="entry name" value="EGF-LIKE-DOMAIN, MULTIPLE 7, 8"/>
    <property type="match status" value="1"/>
</dbReference>
<keyword evidence="1" id="KW-0732">Signal</keyword>
<comment type="caution">
    <text evidence="7">The sequence shown here is derived from an EMBL/GenBank/DDBJ whole genome shotgun (WGS) entry which is preliminary data.</text>
</comment>
<protein>
    <recommendedName>
        <fullName evidence="9">3-phytase</fullName>
    </recommendedName>
</protein>
<dbReference type="Proteomes" id="UP000321331">
    <property type="component" value="Unassembled WGS sequence"/>
</dbReference>
<feature type="domain" description="BPP" evidence="6">
    <location>
        <begin position="136"/>
        <end position="435"/>
    </location>
</feature>
<evidence type="ECO:0000256" key="4">
    <source>
        <dbReference type="SAM" id="Phobius"/>
    </source>
</evidence>
<dbReference type="InterPro" id="IPR011042">
    <property type="entry name" value="6-blade_b-propeller_TolB-like"/>
</dbReference>
<dbReference type="Gene3D" id="2.120.10.30">
    <property type="entry name" value="TolB, C-terminal domain"/>
    <property type="match status" value="2"/>
</dbReference>
<keyword evidence="3" id="KW-0245">EGF-like domain</keyword>
<keyword evidence="4" id="KW-1133">Transmembrane helix</keyword>
<dbReference type="SMART" id="SM00181">
    <property type="entry name" value="EGF"/>
    <property type="match status" value="2"/>
</dbReference>
<dbReference type="Gene3D" id="2.10.25.10">
    <property type="entry name" value="Laminin"/>
    <property type="match status" value="1"/>
</dbReference>
<evidence type="ECO:0008006" key="9">
    <source>
        <dbReference type="Google" id="ProtNLM"/>
    </source>
</evidence>
<evidence type="ECO:0000259" key="6">
    <source>
        <dbReference type="PROSITE" id="PS51662"/>
    </source>
</evidence>
<dbReference type="EMBL" id="VMNF01000003">
    <property type="protein sequence ID" value="TXC11203.1"/>
    <property type="molecule type" value="Genomic_DNA"/>
</dbReference>
<name>A0A5C6TKQ4_FUSOC</name>
<dbReference type="PROSITE" id="PS01186">
    <property type="entry name" value="EGF_2"/>
    <property type="match status" value="1"/>
</dbReference>
<evidence type="ECO:0000256" key="1">
    <source>
        <dbReference type="ARBA" id="ARBA00022729"/>
    </source>
</evidence>
<keyword evidence="2 3" id="KW-1015">Disulfide bond</keyword>
<dbReference type="PANTHER" id="PTHR14949:SF56">
    <property type="entry name" value="EGF-LIKE-DOMAIN, MULTIPLE 7"/>
    <property type="match status" value="1"/>
</dbReference>
<evidence type="ECO:0000256" key="2">
    <source>
        <dbReference type="ARBA" id="ARBA00023157"/>
    </source>
</evidence>
<dbReference type="InterPro" id="IPR000742">
    <property type="entry name" value="EGF"/>
</dbReference>
<evidence type="ECO:0000259" key="5">
    <source>
        <dbReference type="PROSITE" id="PS50026"/>
    </source>
</evidence>
<dbReference type="AlphaFoldDB" id="A0A5C6TKQ4"/>
<dbReference type="Gene3D" id="3.90.1590.10">
    <property type="entry name" value="glutathione-dependent formaldehyde- activating enzyme (gfa)"/>
    <property type="match status" value="1"/>
</dbReference>
<dbReference type="Pfam" id="PF02333">
    <property type="entry name" value="Phytase"/>
    <property type="match status" value="1"/>
</dbReference>
<feature type="disulfide bond" evidence="3">
    <location>
        <begin position="509"/>
        <end position="518"/>
    </location>
</feature>
<proteinExistence type="predicted"/>
<comment type="caution">
    <text evidence="3">Lacks conserved residue(s) required for the propagation of feature annotation.</text>
</comment>
<gene>
    <name evidence="7" type="ORF">FocTR4_00006384</name>
</gene>
<accession>A0A5C6TKQ4</accession>
<feature type="transmembrane region" description="Helical" evidence="4">
    <location>
        <begin position="117"/>
        <end position="136"/>
    </location>
</feature>
<dbReference type="GO" id="GO:0016158">
    <property type="term" value="F:inositol hexakisphosphate 3-phosphatase activity"/>
    <property type="evidence" value="ECO:0007669"/>
    <property type="project" value="InterPro"/>
</dbReference>
<reference evidence="7 8" key="1">
    <citation type="submission" date="2019-07" db="EMBL/GenBank/DDBJ databases">
        <title>The First High-Quality Draft Genome Sequence of the Causal Agent of the Current Panama Disease Epidemic.</title>
        <authorList>
            <person name="Warmington R.J."/>
            <person name="Kay W."/>
            <person name="Jeffries A."/>
            <person name="Bebber D."/>
            <person name="Moore K."/>
            <person name="Studholme D.J."/>
        </authorList>
    </citation>
    <scope>NUCLEOTIDE SEQUENCE [LARGE SCALE GENOMIC DNA]</scope>
    <source>
        <strain evidence="7 8">TR4</strain>
    </source>
</reference>
<sequence>MYPYCSTDESITSNPSDEKWWIKGDKYLAGTCICESCRRASGFEIQTWAFIPRANIFIPSTDGSGSEVALDFESLPTGALKSYQSSQGAVRHFCGGCGATVFWRDATDSSVVDRKSILAIMVGSSLVGLLAVVFQICFVKAVDVDVAVSAYTGEVESDWTAVYYSDRNPLLIGNDGGPDEGGFHVYDLNSKAPLKEVAAKTPGRSKLVTTVYDVNKKDILVTIAQPDSIVRVYEMPKFEQIKDADFKVLGDWSALCSWKSPAGNDYVYLFGKGQAAQLLLQETKKSFEFVQIQTFPTDFETSGCAVSRSESRMYISTDDDKSVYAFSLKESTKAPKITKVGKVEDDVTGLAVYVPKKGSDYLFVAQTDKITVYDSSFKLKGTLSLTGQKDIEVQGLNIYQGATSKYPAGALTYAIESEDVNGFAVSSLENALKNLKIKANTKYDPRKVKTDTKTEPICKTCGGNGYCIKDKKNKCECFAGFAGSTCSSFTCTDKCSGHGKCVGPNECKCDKGWGGLHCSFLLVEPTYETESRLGDGDDPAIWISPDGPEKSRIVTTMKSGKEAGLGVFDLAGNLLQTFTAGEPNNVDMIYGFKAGDRKVDLAFAACRADDTLCLFEMLPNGTLTNIPGGIHPVVDDYKVYGSCTYKSPKTGKQYLFVNEKSARYLQYELTSTSKGELQTKLVREFQGGSGGQVEGCVADEENGWVFLGEEPSALWRYDAEPDSKDKGVVIGKVGDGKLYGDVEGVTLVYGSKPTEGFILVSCQGVSAYNVYRRASPHEYVTTFTLVESSDGQIDPVSNTDGITAVGTALNKDFPHGLVVVHDDANQLPNGKTSAEASFKLVSLEKILGSKVLGKKGLLDQVDKNWDPRK</sequence>
<dbReference type="SUPFAM" id="SSF50956">
    <property type="entry name" value="Thermostable phytase (3-phytase)"/>
    <property type="match status" value="2"/>
</dbReference>
<keyword evidence="4" id="KW-0472">Membrane</keyword>
<keyword evidence="4" id="KW-0812">Transmembrane</keyword>
<feature type="domain" description="BPP" evidence="6">
    <location>
        <begin position="513"/>
        <end position="852"/>
    </location>
</feature>
<dbReference type="InterPro" id="IPR050969">
    <property type="entry name" value="Dev_Signal_Modulators"/>
</dbReference>
<feature type="disulfide bond" evidence="3">
    <location>
        <begin position="491"/>
        <end position="501"/>
    </location>
</feature>
<organism evidence="7 8">
    <name type="scientific">Fusarium oxysporum f. sp. cubense</name>
    <dbReference type="NCBI Taxonomy" id="61366"/>
    <lineage>
        <taxon>Eukaryota</taxon>
        <taxon>Fungi</taxon>
        <taxon>Dikarya</taxon>
        <taxon>Ascomycota</taxon>
        <taxon>Pezizomycotina</taxon>
        <taxon>Sordariomycetes</taxon>
        <taxon>Hypocreomycetidae</taxon>
        <taxon>Hypocreales</taxon>
        <taxon>Nectriaceae</taxon>
        <taxon>Fusarium</taxon>
        <taxon>Fusarium oxysporum species complex</taxon>
    </lineage>
</organism>
<dbReference type="PROSITE" id="PS51662">
    <property type="entry name" value="BP_PHYTASE"/>
    <property type="match status" value="2"/>
</dbReference>
<dbReference type="PROSITE" id="PS00022">
    <property type="entry name" value="EGF_1"/>
    <property type="match status" value="1"/>
</dbReference>
<dbReference type="InterPro" id="IPR003431">
    <property type="entry name" value="B-propeller_Phytase"/>
</dbReference>